<keyword evidence="3 5" id="KW-1133">Transmembrane helix</keyword>
<sequence length="424" mass="43112">MTGVVLSQADRIRIQRRTVGILSFGQVLGGVAFGATVSLGALLAKDISGSDALSGLATASVTLGAALAAIPLARLASTRGRRFALTAGNLLALVGIAIVISAAAVRSFPLLLTGIVLIGMGNAGNLQSRFAATDLADPAHRGRDLSIVVWATTIGGVAGPLLLGAGEQLGRAIGMPVHTGSYLFSLVAQIAAFTLYLVALRPDPLLVSRELPETASADGVVERVDRPLAARYAIFAVAGSHVTMASVMAMTPVHLVNMTMAGMDHGAGSLGSHPMADVDVTVLVGVTIALHVAGMYGLSPVFGILADRWGRLRTVLLGQALLVVSLCFAMFAGETAWGVMVALILLGLGWSAATVAGAALLTEASAPALRTRRQGRSDSLMSLSAAGGAVLAGVILQSFSYAGLAIAALVVVVAIVVLSPFGRR</sequence>
<evidence type="ECO:0000256" key="1">
    <source>
        <dbReference type="ARBA" id="ARBA00004651"/>
    </source>
</evidence>
<feature type="transmembrane region" description="Helical" evidence="5">
    <location>
        <begin position="147"/>
        <end position="166"/>
    </location>
</feature>
<reference evidence="7 8" key="1">
    <citation type="submission" date="2015-02" db="EMBL/GenBank/DDBJ databases">
        <title>Draft genome sequences of ten Microbacterium spp. with emphasis on heavy metal contaminated environments.</title>
        <authorList>
            <person name="Corretto E."/>
        </authorList>
    </citation>
    <scope>NUCLEOTIDE SEQUENCE [LARGE SCALE GENOMIC DNA]</scope>
    <source>
        <strain evidence="7 8">DSM 23848</strain>
    </source>
</reference>
<dbReference type="PANTHER" id="PTHR23534:SF1">
    <property type="entry name" value="MAJOR FACILITATOR SUPERFAMILY PROTEIN"/>
    <property type="match status" value="1"/>
</dbReference>
<dbReference type="InterPro" id="IPR020846">
    <property type="entry name" value="MFS_dom"/>
</dbReference>
<gene>
    <name evidence="7" type="ORF">RL72_03221</name>
</gene>
<dbReference type="PROSITE" id="PS50850">
    <property type="entry name" value="MFS"/>
    <property type="match status" value="1"/>
</dbReference>
<feature type="transmembrane region" description="Helical" evidence="5">
    <location>
        <begin position="402"/>
        <end position="421"/>
    </location>
</feature>
<accession>A0A0F0KGL3</accession>
<feature type="transmembrane region" description="Helical" evidence="5">
    <location>
        <begin position="337"/>
        <end position="360"/>
    </location>
</feature>
<comment type="caution">
    <text evidence="7">The sequence shown here is derived from an EMBL/GenBank/DDBJ whole genome shotgun (WGS) entry which is preliminary data.</text>
</comment>
<dbReference type="RefSeq" id="WP_045251862.1">
    <property type="nucleotide sequence ID" value="NZ_FNGQ01000001.1"/>
</dbReference>
<feature type="transmembrane region" description="Helical" evidence="5">
    <location>
        <begin position="380"/>
        <end position="396"/>
    </location>
</feature>
<feature type="transmembrane region" description="Helical" evidence="5">
    <location>
        <begin position="83"/>
        <end position="102"/>
    </location>
</feature>
<evidence type="ECO:0000256" key="4">
    <source>
        <dbReference type="ARBA" id="ARBA00023136"/>
    </source>
</evidence>
<proteinExistence type="predicted"/>
<evidence type="ECO:0000256" key="2">
    <source>
        <dbReference type="ARBA" id="ARBA00022692"/>
    </source>
</evidence>
<comment type="subcellular location">
    <subcellularLocation>
        <location evidence="1">Cell membrane</location>
        <topology evidence="1">Multi-pass membrane protein</topology>
    </subcellularLocation>
</comment>
<evidence type="ECO:0000313" key="7">
    <source>
        <dbReference type="EMBL" id="KJL19569.1"/>
    </source>
</evidence>
<dbReference type="Gene3D" id="1.20.1250.20">
    <property type="entry name" value="MFS general substrate transporter like domains"/>
    <property type="match status" value="1"/>
</dbReference>
<dbReference type="Pfam" id="PF07690">
    <property type="entry name" value="MFS_1"/>
    <property type="match status" value="2"/>
</dbReference>
<feature type="transmembrane region" description="Helical" evidence="5">
    <location>
        <begin position="232"/>
        <end position="255"/>
    </location>
</feature>
<evidence type="ECO:0000256" key="5">
    <source>
        <dbReference type="SAM" id="Phobius"/>
    </source>
</evidence>
<evidence type="ECO:0000259" key="6">
    <source>
        <dbReference type="PROSITE" id="PS50850"/>
    </source>
</evidence>
<dbReference type="PANTHER" id="PTHR23534">
    <property type="entry name" value="MFS PERMEASE"/>
    <property type="match status" value="1"/>
</dbReference>
<dbReference type="InterPro" id="IPR036259">
    <property type="entry name" value="MFS_trans_sf"/>
</dbReference>
<feature type="transmembrane region" description="Helical" evidence="5">
    <location>
        <begin position="56"/>
        <end position="76"/>
    </location>
</feature>
<evidence type="ECO:0000256" key="3">
    <source>
        <dbReference type="ARBA" id="ARBA00022989"/>
    </source>
</evidence>
<organism evidence="7 8">
    <name type="scientific">Microbacterium azadirachtae</name>
    <dbReference type="NCBI Taxonomy" id="582680"/>
    <lineage>
        <taxon>Bacteria</taxon>
        <taxon>Bacillati</taxon>
        <taxon>Actinomycetota</taxon>
        <taxon>Actinomycetes</taxon>
        <taxon>Micrococcales</taxon>
        <taxon>Microbacteriaceae</taxon>
        <taxon>Microbacterium</taxon>
    </lineage>
</organism>
<dbReference type="PATRIC" id="fig|582680.7.peg.3282"/>
<feature type="domain" description="Major facilitator superfamily (MFS) profile" evidence="6">
    <location>
        <begin position="18"/>
        <end position="424"/>
    </location>
</feature>
<dbReference type="Proteomes" id="UP000033448">
    <property type="component" value="Unassembled WGS sequence"/>
</dbReference>
<feature type="transmembrane region" description="Helical" evidence="5">
    <location>
        <begin position="280"/>
        <end position="305"/>
    </location>
</feature>
<evidence type="ECO:0000313" key="8">
    <source>
        <dbReference type="Proteomes" id="UP000033448"/>
    </source>
</evidence>
<feature type="transmembrane region" description="Helical" evidence="5">
    <location>
        <begin position="108"/>
        <end position="126"/>
    </location>
</feature>
<keyword evidence="8" id="KW-1185">Reference proteome</keyword>
<name>A0A0F0KGL3_9MICO</name>
<feature type="transmembrane region" description="Helical" evidence="5">
    <location>
        <begin position="181"/>
        <end position="200"/>
    </location>
</feature>
<protein>
    <submittedName>
        <fullName evidence="7">Major Facilitator Superfamily protein</fullName>
    </submittedName>
</protein>
<dbReference type="InterPro" id="IPR011701">
    <property type="entry name" value="MFS"/>
</dbReference>
<keyword evidence="2 5" id="KW-0812">Transmembrane</keyword>
<dbReference type="AlphaFoldDB" id="A0A0F0KGL3"/>
<dbReference type="EMBL" id="JYIT01000084">
    <property type="protein sequence ID" value="KJL19569.1"/>
    <property type="molecule type" value="Genomic_DNA"/>
</dbReference>
<dbReference type="GO" id="GO:0022857">
    <property type="term" value="F:transmembrane transporter activity"/>
    <property type="evidence" value="ECO:0007669"/>
    <property type="project" value="InterPro"/>
</dbReference>
<feature type="transmembrane region" description="Helical" evidence="5">
    <location>
        <begin position="312"/>
        <end position="331"/>
    </location>
</feature>
<keyword evidence="4 5" id="KW-0472">Membrane</keyword>
<feature type="transmembrane region" description="Helical" evidence="5">
    <location>
        <begin position="21"/>
        <end position="44"/>
    </location>
</feature>
<dbReference type="SUPFAM" id="SSF103473">
    <property type="entry name" value="MFS general substrate transporter"/>
    <property type="match status" value="1"/>
</dbReference>
<dbReference type="GO" id="GO:0005886">
    <property type="term" value="C:plasma membrane"/>
    <property type="evidence" value="ECO:0007669"/>
    <property type="project" value="UniProtKB-SubCell"/>
</dbReference>